<evidence type="ECO:0000313" key="4">
    <source>
        <dbReference type="Proteomes" id="UP000760480"/>
    </source>
</evidence>
<gene>
    <name evidence="3" type="ORF">E4P82_11575</name>
</gene>
<feature type="domain" description="Lcl C-terminal" evidence="2">
    <location>
        <begin position="138"/>
        <end position="271"/>
    </location>
</feature>
<feature type="region of interest" description="Disordered" evidence="1">
    <location>
        <begin position="1"/>
        <end position="59"/>
    </location>
</feature>
<protein>
    <submittedName>
        <fullName evidence="3">DUF1566 domain-containing protein</fullName>
    </submittedName>
</protein>
<evidence type="ECO:0000259" key="2">
    <source>
        <dbReference type="Pfam" id="PF07603"/>
    </source>
</evidence>
<sequence>MVLPVWGTDPDPEAVRRLMEKYRRETTKKSPPTSKPVTKPAPEPAPKKPARKSAPKKSAVNYDREAWKSAEKCGTAACFEAYLADYPKGRYARMARARLKSVSAPRTPEPKTPVGALAVPPRPTQTLLADRYQDNGDGTVTDVRTGLQWMRCSLGQTWQGGTCVGWAEEYTWQEALDTAATLNRQGGYASYSDWRVPTKKELLTLIYCSSGQPNIWNDTGQACQGGYERPTIYQPVFPNTPDSRYWSLGKTSYYTPWIVSFGSGFAGAGKEINLDYPEANKSAAVGIAKFKNKFHVRLVSSKR</sequence>
<dbReference type="EMBL" id="SPMZ01000031">
    <property type="protein sequence ID" value="NMQ19782.1"/>
    <property type="molecule type" value="Genomic_DNA"/>
</dbReference>
<comment type="caution">
    <text evidence="3">The sequence shown here is derived from an EMBL/GenBank/DDBJ whole genome shotgun (WGS) entry which is preliminary data.</text>
</comment>
<dbReference type="InterPro" id="IPR011460">
    <property type="entry name" value="Lcl_C"/>
</dbReference>
<feature type="compositionally biased region" description="Basic and acidic residues" evidence="1">
    <location>
        <begin position="13"/>
        <end position="28"/>
    </location>
</feature>
<organism evidence="3 4">
    <name type="scientific">Candidatus Competibacter phosphatis</name>
    <dbReference type="NCBI Taxonomy" id="221280"/>
    <lineage>
        <taxon>Bacteria</taxon>
        <taxon>Pseudomonadati</taxon>
        <taxon>Pseudomonadota</taxon>
        <taxon>Gammaproteobacteria</taxon>
        <taxon>Candidatus Competibacteraceae</taxon>
        <taxon>Candidatus Competibacter</taxon>
    </lineage>
</organism>
<proteinExistence type="predicted"/>
<dbReference type="PANTHER" id="PTHR35812">
    <property type="entry name" value="LIPOPROTEIN"/>
    <property type="match status" value="1"/>
</dbReference>
<keyword evidence="4" id="KW-1185">Reference proteome</keyword>
<evidence type="ECO:0000256" key="1">
    <source>
        <dbReference type="SAM" id="MobiDB-lite"/>
    </source>
</evidence>
<name>A0ABX1TK74_9GAMM</name>
<dbReference type="Proteomes" id="UP000760480">
    <property type="component" value="Unassembled WGS sequence"/>
</dbReference>
<dbReference type="PANTHER" id="PTHR35812:SF1">
    <property type="entry name" value="LIPOPROTEIN"/>
    <property type="match status" value="1"/>
</dbReference>
<accession>A0ABX1TK74</accession>
<reference evidence="3 4" key="1">
    <citation type="submission" date="2019-03" db="EMBL/GenBank/DDBJ databases">
        <title>Metabolic reconstructions from genomes of highly enriched 'Candidatus Accumulibacter' and 'Candidatus Competibacter' bioreactor populations.</title>
        <authorList>
            <person name="Annavajhala M.K."/>
            <person name="Welles L."/>
            <person name="Abbas B."/>
            <person name="Sorokin D."/>
            <person name="Park H."/>
            <person name="Van Loosdrecht M."/>
            <person name="Chandran K."/>
        </authorList>
    </citation>
    <scope>NUCLEOTIDE SEQUENCE [LARGE SCALE GENOMIC DNA]</scope>
    <source>
        <strain evidence="3 4">SBR_G</strain>
    </source>
</reference>
<dbReference type="Pfam" id="PF07603">
    <property type="entry name" value="Lcl_C"/>
    <property type="match status" value="1"/>
</dbReference>
<evidence type="ECO:0000313" key="3">
    <source>
        <dbReference type="EMBL" id="NMQ19782.1"/>
    </source>
</evidence>
<feature type="compositionally biased region" description="Low complexity" evidence="1">
    <location>
        <begin position="29"/>
        <end position="38"/>
    </location>
</feature>